<dbReference type="eggNOG" id="ENOG502ZBUK">
    <property type="taxonomic scope" value="Bacteria"/>
</dbReference>
<dbReference type="KEGG" id="bcl:ABC1195"/>
<protein>
    <recommendedName>
        <fullName evidence="1">Knr4/Smi1-like domain-containing protein</fullName>
    </recommendedName>
</protein>
<reference evidence="2 3" key="3">
    <citation type="journal article" date="1997" name="Protein Eng.">
        <title>High-resolution crystal structure of M-protease: phylogeny aided analysis of the high-alkaline adaptation mechanism.</title>
        <authorList>
            <person name="Shirai T."/>
            <person name="Suzuki A."/>
            <person name="Yamane T."/>
            <person name="Ashida T."/>
            <person name="Kobayashi T."/>
            <person name="Ito S."/>
        </authorList>
    </citation>
    <scope>NUCLEOTIDE SEQUENCE [LARGE SCALE GENOMIC DNA]</scope>
    <source>
        <strain evidence="2 3">KSM-K16</strain>
    </source>
</reference>
<dbReference type="HOGENOM" id="CLU_139788_1_0_9"/>
<reference evidence="2 3" key="1">
    <citation type="journal article" date="1994" name="J. Ferment. Bioeng.">
        <title>Molecular cloning and nucleotide sequence of the gene for an alkaline protease from the alkalophilic Bacillus sp. KSM-K16.</title>
        <authorList>
            <person name="Hakamada Y."/>
            <person name="Kobayashi T."/>
            <person name="Hitomi J."/>
            <person name="Kawai S."/>
            <person name="Ito S."/>
        </authorList>
    </citation>
    <scope>NUCLEOTIDE SEQUENCE [LARGE SCALE GENOMIC DNA]</scope>
    <source>
        <strain evidence="2 3">KSM-K16</strain>
    </source>
</reference>
<dbReference type="Pfam" id="PF14567">
    <property type="entry name" value="SUKH_5"/>
    <property type="match status" value="1"/>
</dbReference>
<evidence type="ECO:0000259" key="1">
    <source>
        <dbReference type="SMART" id="SM00860"/>
    </source>
</evidence>
<name>Q5WIS2_SHOC1</name>
<gene>
    <name evidence="2" type="ordered locus">ABC1195</name>
</gene>
<dbReference type="STRING" id="66692.ABC1195"/>
<reference evidence="2 3" key="5">
    <citation type="journal article" date="2007" name="Extremophiles">
        <title>Intragenomic diversity of the V1 regions of 16S rRNA genes in high-alkaline protease-producing Bacillus clausii spp.</title>
        <authorList>
            <person name="Kageyama Y."/>
            <person name="Takaki Y."/>
            <person name="Shimamura S."/>
            <person name="Nishi S."/>
            <person name="Nogi Y."/>
            <person name="Uchimura K."/>
            <person name="Kobayashi T."/>
            <person name="Hitomi J."/>
            <person name="Ozaki K."/>
            <person name="Kawai S."/>
            <person name="Ito S."/>
            <person name="Horikoshi K."/>
        </authorList>
    </citation>
    <scope>NUCLEOTIDE SEQUENCE [LARGE SCALE GENOMIC DNA]</scope>
    <source>
        <strain evidence="2 3">KSM-K16</strain>
    </source>
</reference>
<proteinExistence type="predicted"/>
<evidence type="ECO:0000313" key="3">
    <source>
        <dbReference type="Proteomes" id="UP000001168"/>
    </source>
</evidence>
<dbReference type="SUPFAM" id="SSF160631">
    <property type="entry name" value="SMI1/KNR4-like"/>
    <property type="match status" value="1"/>
</dbReference>
<dbReference type="AlphaFoldDB" id="Q5WIS2"/>
<sequence>MEMSVETYQKAKEIILDEEEIADFVGGRTEELINLAEEKLGLKFTGLYLDYLKTFGAGNFGAQEIYGIIDADFENSSVPDAIWYTLTERKEIRLPDNLLVIYDTGSDELFCLDFNQRADNGEPKVVSLVPGVDLESQTYEIIANDFGDFLLDLVKQEV</sequence>
<dbReference type="InterPro" id="IPR018958">
    <property type="entry name" value="Knr4/Smi1-like_dom"/>
</dbReference>
<reference evidence="3" key="4">
    <citation type="submission" date="2003-10" db="EMBL/GenBank/DDBJ databases">
        <title>The complete genome sequence of the alkaliphilic Bacillus clausii KSM-K16.</title>
        <authorList>
            <person name="Takaki Y."/>
            <person name="Kageyama Y."/>
            <person name="Shimamura S."/>
            <person name="Suzuki H."/>
            <person name="Nishi S."/>
            <person name="Hatada Y."/>
            <person name="Kawai S."/>
            <person name="Ito S."/>
            <person name="Horikoshi K."/>
        </authorList>
    </citation>
    <scope>NUCLEOTIDE SEQUENCE [LARGE SCALE GENOMIC DNA]</scope>
    <source>
        <strain evidence="3">KSM-K16</strain>
    </source>
</reference>
<dbReference type="Proteomes" id="UP000001168">
    <property type="component" value="Chromosome"/>
</dbReference>
<dbReference type="Gene3D" id="3.40.1580.10">
    <property type="entry name" value="SMI1/KNR4-like"/>
    <property type="match status" value="1"/>
</dbReference>
<feature type="domain" description="Knr4/Smi1-like" evidence="1">
    <location>
        <begin position="27"/>
        <end position="152"/>
    </location>
</feature>
<evidence type="ECO:0000313" key="2">
    <source>
        <dbReference type="EMBL" id="BAD63733.1"/>
    </source>
</evidence>
<keyword evidence="3" id="KW-1185">Reference proteome</keyword>
<reference evidence="2 3" key="2">
    <citation type="journal article" date="1995" name="Appl. Microbiol. Biotechnol.">
        <title>Purification and properties of an alkaline protease from alkalophilic Bacillus sp. KSM-K16.</title>
        <authorList>
            <person name="Kobayashi T."/>
            <person name="Hakamada Y."/>
            <person name="Adachi S."/>
            <person name="Hitomi J."/>
            <person name="Yoshimatsu T."/>
            <person name="Koike K."/>
            <person name="Kawai S."/>
            <person name="Ito S."/>
        </authorList>
    </citation>
    <scope>NUCLEOTIDE SEQUENCE [LARGE SCALE GENOMIC DNA]</scope>
    <source>
        <strain evidence="2 3">KSM-K16</strain>
    </source>
</reference>
<organism evidence="2 3">
    <name type="scientific">Shouchella clausii (strain KSM-K16)</name>
    <name type="common">Alkalihalobacillus clausii</name>
    <dbReference type="NCBI Taxonomy" id="66692"/>
    <lineage>
        <taxon>Bacteria</taxon>
        <taxon>Bacillati</taxon>
        <taxon>Bacillota</taxon>
        <taxon>Bacilli</taxon>
        <taxon>Bacillales</taxon>
        <taxon>Bacillaceae</taxon>
        <taxon>Shouchella</taxon>
    </lineage>
</organism>
<dbReference type="InterPro" id="IPR037883">
    <property type="entry name" value="Knr4/Smi1-like_sf"/>
</dbReference>
<accession>Q5WIS2</accession>
<dbReference type="SMART" id="SM00860">
    <property type="entry name" value="SMI1_KNR4"/>
    <property type="match status" value="1"/>
</dbReference>
<dbReference type="EMBL" id="AP006627">
    <property type="protein sequence ID" value="BAD63733.1"/>
    <property type="molecule type" value="Genomic_DNA"/>
</dbReference>